<name>A0A2N8T1C1_STUST</name>
<evidence type="ECO:0000313" key="2">
    <source>
        <dbReference type="Proteomes" id="UP000235897"/>
    </source>
</evidence>
<dbReference type="AlphaFoldDB" id="A0A2N8T1C1"/>
<evidence type="ECO:0000313" key="1">
    <source>
        <dbReference type="EMBL" id="PNG08537.1"/>
    </source>
</evidence>
<organism evidence="1 2">
    <name type="scientific">Stutzerimonas stutzeri</name>
    <name type="common">Pseudomonas stutzeri</name>
    <dbReference type="NCBI Taxonomy" id="316"/>
    <lineage>
        <taxon>Bacteria</taxon>
        <taxon>Pseudomonadati</taxon>
        <taxon>Pseudomonadota</taxon>
        <taxon>Gammaproteobacteria</taxon>
        <taxon>Pseudomonadales</taxon>
        <taxon>Pseudomonadaceae</taxon>
        <taxon>Stutzerimonas</taxon>
    </lineage>
</organism>
<comment type="caution">
    <text evidence="1">The sequence shown here is derived from an EMBL/GenBank/DDBJ whole genome shotgun (WGS) entry which is preliminary data.</text>
</comment>
<gene>
    <name evidence="1" type="ORF">CXL00_05770</name>
</gene>
<dbReference type="EMBL" id="POUW01000001">
    <property type="protein sequence ID" value="PNG08537.1"/>
    <property type="molecule type" value="Genomic_DNA"/>
</dbReference>
<reference evidence="1 2" key="1">
    <citation type="submission" date="2018-01" db="EMBL/GenBank/DDBJ databases">
        <title>Denitrification phenotypes of diverse strains of Pseudomonas stutzeri.</title>
        <authorList>
            <person name="Milligan D.A."/>
            <person name="Bergaust L."/>
            <person name="Bakken L.R."/>
            <person name="Frostegard A."/>
        </authorList>
    </citation>
    <scope>NUCLEOTIDE SEQUENCE [LARGE SCALE GENOMIC DNA]</scope>
    <source>
        <strain evidence="1 2">28a3</strain>
    </source>
</reference>
<proteinExistence type="predicted"/>
<dbReference type="Proteomes" id="UP000235897">
    <property type="component" value="Unassembled WGS sequence"/>
</dbReference>
<sequence>MPGPATRRGRACAERLEKLAVETAPTGDVVVEDRVGAVLTAKKTPQSASWHSVKERLVSCLAQLLAEAVRPLDAWKSSRSRPLLD</sequence>
<protein>
    <submittedName>
        <fullName evidence="1">Uncharacterized protein</fullName>
    </submittedName>
</protein>
<accession>A0A2N8T1C1</accession>